<gene>
    <name evidence="2" type="ORF">C7959_1671</name>
</gene>
<dbReference type="EMBL" id="SOEG01000067">
    <property type="protein sequence ID" value="TDX43104.1"/>
    <property type="molecule type" value="Genomic_DNA"/>
</dbReference>
<dbReference type="RefSeq" id="WP_134119269.1">
    <property type="nucleotide sequence ID" value="NZ_SOEG01000067.1"/>
</dbReference>
<reference evidence="2 3" key="1">
    <citation type="submission" date="2019-03" db="EMBL/GenBank/DDBJ databases">
        <title>Subsurface microbial communities from deep shales in Ohio and West Virginia, USA.</title>
        <authorList>
            <person name="Wrighton K."/>
        </authorList>
    </citation>
    <scope>NUCLEOTIDE SEQUENCE [LARGE SCALE GENOMIC DNA]</scope>
    <source>
        <strain evidence="2 3">MSL 6dP</strain>
    </source>
</reference>
<keyword evidence="3" id="KW-1185">Reference proteome</keyword>
<evidence type="ECO:0000313" key="3">
    <source>
        <dbReference type="Proteomes" id="UP000295832"/>
    </source>
</evidence>
<proteinExistence type="predicted"/>
<keyword evidence="1" id="KW-1133">Transmembrane helix</keyword>
<evidence type="ECO:0000313" key="2">
    <source>
        <dbReference type="EMBL" id="TDX43104.1"/>
    </source>
</evidence>
<keyword evidence="1" id="KW-0472">Membrane</keyword>
<evidence type="ECO:0000256" key="1">
    <source>
        <dbReference type="SAM" id="Phobius"/>
    </source>
</evidence>
<protein>
    <submittedName>
        <fullName evidence="2">Uncharacterized protein</fullName>
    </submittedName>
</protein>
<feature type="transmembrane region" description="Helical" evidence="1">
    <location>
        <begin position="14"/>
        <end position="33"/>
    </location>
</feature>
<dbReference type="AlphaFoldDB" id="A0A4R8GJG4"/>
<name>A0A4R8GJG4_9FIRM</name>
<keyword evidence="1" id="KW-0812">Transmembrane</keyword>
<sequence length="59" mass="6456">MLNKLKRFYLSNRVKIKGGSALFLCVVGVIIVIQNLPSWIFALLIGGGSIFSGVKLFKS</sequence>
<accession>A0A4R8GJG4</accession>
<comment type="caution">
    <text evidence="2">The sequence shown here is derived from an EMBL/GenBank/DDBJ whole genome shotgun (WGS) entry which is preliminary data.</text>
</comment>
<organism evidence="2 3">
    <name type="scientific">Orenia marismortui</name>
    <dbReference type="NCBI Taxonomy" id="46469"/>
    <lineage>
        <taxon>Bacteria</taxon>
        <taxon>Bacillati</taxon>
        <taxon>Bacillota</taxon>
        <taxon>Clostridia</taxon>
        <taxon>Halanaerobiales</taxon>
        <taxon>Halobacteroidaceae</taxon>
        <taxon>Orenia</taxon>
    </lineage>
</organism>
<dbReference type="Proteomes" id="UP000295832">
    <property type="component" value="Unassembled WGS sequence"/>
</dbReference>